<dbReference type="InterPro" id="IPR001647">
    <property type="entry name" value="HTH_TetR"/>
</dbReference>
<dbReference type="SUPFAM" id="SSF46689">
    <property type="entry name" value="Homeodomain-like"/>
    <property type="match status" value="1"/>
</dbReference>
<dbReference type="RefSeq" id="WP_188907172.1">
    <property type="nucleotide sequence ID" value="NZ_BMIQ01000001.1"/>
</dbReference>
<comment type="caution">
    <text evidence="6">The sequence shown here is derived from an EMBL/GenBank/DDBJ whole genome shotgun (WGS) entry which is preliminary data.</text>
</comment>
<keyword evidence="2 4" id="KW-0238">DNA-binding</keyword>
<keyword evidence="3" id="KW-0804">Transcription</keyword>
<dbReference type="InterPro" id="IPR036271">
    <property type="entry name" value="Tet_transcr_reg_TetR-rel_C_sf"/>
</dbReference>
<dbReference type="InterPro" id="IPR009057">
    <property type="entry name" value="Homeodomain-like_sf"/>
</dbReference>
<evidence type="ECO:0000313" key="6">
    <source>
        <dbReference type="EMBL" id="GGD94132.1"/>
    </source>
</evidence>
<reference evidence="6" key="1">
    <citation type="journal article" date="2014" name="Int. J. Syst. Evol. Microbiol.">
        <title>Complete genome sequence of Corynebacterium casei LMG S-19264T (=DSM 44701T), isolated from a smear-ripened cheese.</title>
        <authorList>
            <consortium name="US DOE Joint Genome Institute (JGI-PGF)"/>
            <person name="Walter F."/>
            <person name="Albersmeier A."/>
            <person name="Kalinowski J."/>
            <person name="Ruckert C."/>
        </authorList>
    </citation>
    <scope>NUCLEOTIDE SEQUENCE</scope>
    <source>
        <strain evidence="6">CGMCC 1.15367</strain>
    </source>
</reference>
<dbReference type="FunFam" id="1.10.10.60:FF:000141">
    <property type="entry name" value="TetR family transcriptional regulator"/>
    <property type="match status" value="1"/>
</dbReference>
<accession>A0A917E1W9</accession>
<proteinExistence type="predicted"/>
<dbReference type="PROSITE" id="PS50977">
    <property type="entry name" value="HTH_TETR_2"/>
    <property type="match status" value="1"/>
</dbReference>
<dbReference type="EMBL" id="BMIQ01000001">
    <property type="protein sequence ID" value="GGD94132.1"/>
    <property type="molecule type" value="Genomic_DNA"/>
</dbReference>
<dbReference type="Pfam" id="PF14246">
    <property type="entry name" value="TetR_C_7"/>
    <property type="match status" value="1"/>
</dbReference>
<feature type="domain" description="HTH tetR-type" evidence="5">
    <location>
        <begin position="25"/>
        <end position="85"/>
    </location>
</feature>
<evidence type="ECO:0000256" key="1">
    <source>
        <dbReference type="ARBA" id="ARBA00023015"/>
    </source>
</evidence>
<name>A0A917E1W9_9HYPH</name>
<sequence>MSSDRLFPFCPLSRRPGRPPTLSEGERRQRILEAAGEVFVARGYAAARMDDVAKGCGMSKKTVYQAFETKERLFTELVAAALGAMPALDLGEEAGREDGEAFLRKALQDLTEILLHPRQIALARLVIAETQAAPELALGLHEKGMGGAKAILSEAVMILKRRGLLAPQADADLGSFLLGAVIGDAAILSLIGRAPPPTPAAIAERIDRLFAMLRPTLFAPSPDHSA</sequence>
<dbReference type="InterPro" id="IPR050109">
    <property type="entry name" value="HTH-type_TetR-like_transc_reg"/>
</dbReference>
<gene>
    <name evidence="6" type="ORF">GCM10011390_11060</name>
</gene>
<keyword evidence="1" id="KW-0805">Transcription regulation</keyword>
<reference evidence="6" key="2">
    <citation type="submission" date="2020-09" db="EMBL/GenBank/DDBJ databases">
        <authorList>
            <person name="Sun Q."/>
            <person name="Zhou Y."/>
        </authorList>
    </citation>
    <scope>NUCLEOTIDE SEQUENCE</scope>
    <source>
        <strain evidence="6">CGMCC 1.15367</strain>
    </source>
</reference>
<evidence type="ECO:0000256" key="2">
    <source>
        <dbReference type="ARBA" id="ARBA00023125"/>
    </source>
</evidence>
<dbReference type="PANTHER" id="PTHR30055:SF234">
    <property type="entry name" value="HTH-TYPE TRANSCRIPTIONAL REGULATOR BETI"/>
    <property type="match status" value="1"/>
</dbReference>
<dbReference type="GO" id="GO:0000976">
    <property type="term" value="F:transcription cis-regulatory region binding"/>
    <property type="evidence" value="ECO:0007669"/>
    <property type="project" value="TreeGrafter"/>
</dbReference>
<protein>
    <recommendedName>
        <fullName evidence="5">HTH tetR-type domain-containing protein</fullName>
    </recommendedName>
</protein>
<dbReference type="InterPro" id="IPR039536">
    <property type="entry name" value="TetR_C_Proteobacteria"/>
</dbReference>
<dbReference type="PANTHER" id="PTHR30055">
    <property type="entry name" value="HTH-TYPE TRANSCRIPTIONAL REGULATOR RUTR"/>
    <property type="match status" value="1"/>
</dbReference>
<dbReference type="SUPFAM" id="SSF48498">
    <property type="entry name" value="Tetracyclin repressor-like, C-terminal domain"/>
    <property type="match status" value="1"/>
</dbReference>
<dbReference type="Pfam" id="PF00440">
    <property type="entry name" value="TetR_N"/>
    <property type="match status" value="1"/>
</dbReference>
<dbReference type="AlphaFoldDB" id="A0A917E1W9"/>
<dbReference type="Gene3D" id="1.10.357.10">
    <property type="entry name" value="Tetracycline Repressor, domain 2"/>
    <property type="match status" value="1"/>
</dbReference>
<keyword evidence="7" id="KW-1185">Reference proteome</keyword>
<dbReference type="PRINTS" id="PR00455">
    <property type="entry name" value="HTHTETR"/>
</dbReference>
<organism evidence="6 7">
    <name type="scientific">Aureimonas endophytica</name>
    <dbReference type="NCBI Taxonomy" id="2027858"/>
    <lineage>
        <taxon>Bacteria</taxon>
        <taxon>Pseudomonadati</taxon>
        <taxon>Pseudomonadota</taxon>
        <taxon>Alphaproteobacteria</taxon>
        <taxon>Hyphomicrobiales</taxon>
        <taxon>Aurantimonadaceae</taxon>
        <taxon>Aureimonas</taxon>
    </lineage>
</organism>
<feature type="DNA-binding region" description="H-T-H motif" evidence="4">
    <location>
        <begin position="48"/>
        <end position="67"/>
    </location>
</feature>
<dbReference type="Proteomes" id="UP000644699">
    <property type="component" value="Unassembled WGS sequence"/>
</dbReference>
<evidence type="ECO:0000313" key="7">
    <source>
        <dbReference type="Proteomes" id="UP000644699"/>
    </source>
</evidence>
<dbReference type="GO" id="GO:0003700">
    <property type="term" value="F:DNA-binding transcription factor activity"/>
    <property type="evidence" value="ECO:0007669"/>
    <property type="project" value="TreeGrafter"/>
</dbReference>
<evidence type="ECO:0000259" key="5">
    <source>
        <dbReference type="PROSITE" id="PS50977"/>
    </source>
</evidence>
<evidence type="ECO:0000256" key="4">
    <source>
        <dbReference type="PROSITE-ProRule" id="PRU00335"/>
    </source>
</evidence>
<evidence type="ECO:0000256" key="3">
    <source>
        <dbReference type="ARBA" id="ARBA00023163"/>
    </source>
</evidence>